<dbReference type="OrthoDB" id="7597216at2"/>
<accession>A0A5B2VFK1</accession>
<comment type="caution">
    <text evidence="1">The sequence shown here is derived from an EMBL/GenBank/DDBJ whole genome shotgun (WGS) entry which is preliminary data.</text>
</comment>
<reference evidence="1 2" key="1">
    <citation type="submission" date="2019-09" db="EMBL/GenBank/DDBJ databases">
        <title>Salinarimonas rosea gen. nov., sp. nov., a new member of the a-2 subgroup of the Proteobacteria.</title>
        <authorList>
            <person name="Liu J."/>
        </authorList>
    </citation>
    <scope>NUCLEOTIDE SEQUENCE [LARGE SCALE GENOMIC DNA]</scope>
    <source>
        <strain evidence="1 2">BN140002</strain>
    </source>
</reference>
<keyword evidence="2" id="KW-1185">Reference proteome</keyword>
<sequence>MTPILVAGPAVEPVTLADMRSTLRSEGGEDALIEALIRAARLLVEATSRLALLEQTWRLTLDRWPRDRIVRLPLAPLVGLEAVRVHDGAVFSTLDPGLTALDPLSDPPRLLVDATAPEPGRPMAGIEIVVRAGFGAAPEAVPAPLAQAVRLLVARWFENRGDALDDAPMPPDVAALIAPYRRLRLT</sequence>
<reference evidence="1 2" key="2">
    <citation type="submission" date="2019-09" db="EMBL/GenBank/DDBJ databases">
        <authorList>
            <person name="Jin C."/>
        </authorList>
    </citation>
    <scope>NUCLEOTIDE SEQUENCE [LARGE SCALE GENOMIC DNA]</scope>
    <source>
        <strain evidence="1 2">BN140002</strain>
    </source>
</reference>
<dbReference type="NCBIfam" id="TIGR02215">
    <property type="entry name" value="phage_chp_gp8"/>
    <property type="match status" value="1"/>
</dbReference>
<evidence type="ECO:0008006" key="3">
    <source>
        <dbReference type="Google" id="ProtNLM"/>
    </source>
</evidence>
<evidence type="ECO:0000313" key="2">
    <source>
        <dbReference type="Proteomes" id="UP000323142"/>
    </source>
</evidence>
<organism evidence="1 2">
    <name type="scientific">Salinarimonas soli</name>
    <dbReference type="NCBI Taxonomy" id="1638099"/>
    <lineage>
        <taxon>Bacteria</taxon>
        <taxon>Pseudomonadati</taxon>
        <taxon>Pseudomonadota</taxon>
        <taxon>Alphaproteobacteria</taxon>
        <taxon>Hyphomicrobiales</taxon>
        <taxon>Salinarimonadaceae</taxon>
        <taxon>Salinarimonas</taxon>
    </lineage>
</organism>
<dbReference type="Proteomes" id="UP000323142">
    <property type="component" value="Unassembled WGS sequence"/>
</dbReference>
<dbReference type="AlphaFoldDB" id="A0A5B2VFK1"/>
<proteinExistence type="predicted"/>
<dbReference type="EMBL" id="VUOA01000019">
    <property type="protein sequence ID" value="KAA2237240.1"/>
    <property type="molecule type" value="Genomic_DNA"/>
</dbReference>
<dbReference type="CDD" id="cd08054">
    <property type="entry name" value="gp6"/>
    <property type="match status" value="1"/>
</dbReference>
<dbReference type="RefSeq" id="WP_149816923.1">
    <property type="nucleotide sequence ID" value="NZ_VUOA01000019.1"/>
</dbReference>
<dbReference type="Gene3D" id="1.10.3230.30">
    <property type="entry name" value="Phage gp6-like head-tail connector protein"/>
    <property type="match status" value="1"/>
</dbReference>
<gene>
    <name evidence="1" type="ORF">F0L46_09515</name>
</gene>
<name>A0A5B2VFK1_9HYPH</name>
<evidence type="ECO:0000313" key="1">
    <source>
        <dbReference type="EMBL" id="KAA2237240.1"/>
    </source>
</evidence>
<protein>
    <recommendedName>
        <fullName evidence="3">PhiE125 gp8 family phage protein</fullName>
    </recommendedName>
</protein>
<dbReference type="InterPro" id="IPR011738">
    <property type="entry name" value="Phage_CHP"/>
</dbReference>